<reference evidence="1" key="1">
    <citation type="submission" date="2015-05" db="UniProtKB">
        <authorList>
            <consortium name="EnsemblMetazoa"/>
        </authorList>
    </citation>
    <scope>IDENTIFICATION</scope>
</reference>
<accession>T1HLY6</accession>
<organism evidence="1 2">
    <name type="scientific">Rhodnius prolixus</name>
    <name type="common">Triatomid bug</name>
    <dbReference type="NCBI Taxonomy" id="13249"/>
    <lineage>
        <taxon>Eukaryota</taxon>
        <taxon>Metazoa</taxon>
        <taxon>Ecdysozoa</taxon>
        <taxon>Arthropoda</taxon>
        <taxon>Hexapoda</taxon>
        <taxon>Insecta</taxon>
        <taxon>Pterygota</taxon>
        <taxon>Neoptera</taxon>
        <taxon>Paraneoptera</taxon>
        <taxon>Hemiptera</taxon>
        <taxon>Heteroptera</taxon>
        <taxon>Panheteroptera</taxon>
        <taxon>Cimicomorpha</taxon>
        <taxon>Reduviidae</taxon>
        <taxon>Triatominae</taxon>
        <taxon>Rhodnius</taxon>
    </lineage>
</organism>
<evidence type="ECO:0008006" key="3">
    <source>
        <dbReference type="Google" id="ProtNLM"/>
    </source>
</evidence>
<evidence type="ECO:0000313" key="1">
    <source>
        <dbReference type="EnsemblMetazoa" id="RPRC005060-PA"/>
    </source>
</evidence>
<dbReference type="HOGENOM" id="CLU_1216099_0_0_1"/>
<keyword evidence="2" id="KW-1185">Reference proteome</keyword>
<protein>
    <recommendedName>
        <fullName evidence="3">Reverse transcriptase zinc-binding domain-containing protein</fullName>
    </recommendedName>
</protein>
<dbReference type="eggNOG" id="ENOG502QSTK">
    <property type="taxonomic scope" value="Eukaryota"/>
</dbReference>
<evidence type="ECO:0000313" key="2">
    <source>
        <dbReference type="Proteomes" id="UP000015103"/>
    </source>
</evidence>
<dbReference type="Proteomes" id="UP000015103">
    <property type="component" value="Unassembled WGS sequence"/>
</dbReference>
<dbReference type="VEuPathDB" id="VectorBase:RPRC005060"/>
<sequence length="228" mass="26297">MVPSLVFSTIILVILLTDNCRVSGVLHPPGSLPTTICDLPYCSCDQKVYCRCTEPMQIQNELFHSQGIRFDVGAVNPEALNNSFIKLRKQIGLKFLEDCVNAATSSKTSVIYKDLKYDLNFINEWPSINDLTWIIKARGELISLNYKRYETSASSLCSLCNLSQQEDIYHFIAICPILKEFRVKWLKKAVLTREELINYLNGADFKALINYCKTAWQYRYFLVQEFNY</sequence>
<dbReference type="InParanoid" id="T1HLY6"/>
<dbReference type="EMBL" id="ACPB03010414">
    <property type="status" value="NOT_ANNOTATED_CDS"/>
    <property type="molecule type" value="Genomic_DNA"/>
</dbReference>
<proteinExistence type="predicted"/>
<dbReference type="EnsemblMetazoa" id="RPRC005060-RA">
    <property type="protein sequence ID" value="RPRC005060-PA"/>
    <property type="gene ID" value="RPRC005060"/>
</dbReference>
<dbReference type="AlphaFoldDB" id="T1HLY6"/>
<name>T1HLY6_RHOPR</name>
<dbReference type="EMBL" id="ACPB03010413">
    <property type="status" value="NOT_ANNOTATED_CDS"/>
    <property type="molecule type" value="Genomic_DNA"/>
</dbReference>